<keyword evidence="6" id="KW-0130">Cell adhesion</keyword>
<feature type="compositionally biased region" description="Basic and acidic residues" evidence="11">
    <location>
        <begin position="464"/>
        <end position="489"/>
    </location>
</feature>
<dbReference type="EMBL" id="JARO02008875">
    <property type="protein sequence ID" value="KPP62216.1"/>
    <property type="molecule type" value="Genomic_DNA"/>
</dbReference>
<comment type="subcellular location">
    <subcellularLocation>
        <location evidence="1">Membrane</location>
        <topology evidence="1">Single-pass membrane protein</topology>
    </subcellularLocation>
</comment>
<dbReference type="InterPro" id="IPR013106">
    <property type="entry name" value="Ig_V-set"/>
</dbReference>
<evidence type="ECO:0000256" key="2">
    <source>
        <dbReference type="ARBA" id="ARBA00007810"/>
    </source>
</evidence>
<dbReference type="GO" id="GO:0007156">
    <property type="term" value="P:homophilic cell adhesion via plasma membrane adhesion molecules"/>
    <property type="evidence" value="ECO:0007669"/>
    <property type="project" value="TreeGrafter"/>
</dbReference>
<accession>A0A0P7TX17</accession>
<dbReference type="InterPro" id="IPR003599">
    <property type="entry name" value="Ig_sub"/>
</dbReference>
<dbReference type="InterPro" id="IPR007110">
    <property type="entry name" value="Ig-like_dom"/>
</dbReference>
<keyword evidence="3 12" id="KW-0812">Transmembrane</keyword>
<organism evidence="14 15">
    <name type="scientific">Scleropages formosus</name>
    <name type="common">Asian bonytongue</name>
    <name type="synonym">Osteoglossum formosum</name>
    <dbReference type="NCBI Taxonomy" id="113540"/>
    <lineage>
        <taxon>Eukaryota</taxon>
        <taxon>Metazoa</taxon>
        <taxon>Chordata</taxon>
        <taxon>Craniata</taxon>
        <taxon>Vertebrata</taxon>
        <taxon>Euteleostomi</taxon>
        <taxon>Actinopterygii</taxon>
        <taxon>Neopterygii</taxon>
        <taxon>Teleostei</taxon>
        <taxon>Osteoglossocephala</taxon>
        <taxon>Osteoglossomorpha</taxon>
        <taxon>Osteoglossiformes</taxon>
        <taxon>Osteoglossidae</taxon>
        <taxon>Scleropages</taxon>
    </lineage>
</organism>
<evidence type="ECO:0000256" key="3">
    <source>
        <dbReference type="ARBA" id="ARBA00022692"/>
    </source>
</evidence>
<feature type="domain" description="Ig-like" evidence="13">
    <location>
        <begin position="226"/>
        <end position="338"/>
    </location>
</feature>
<dbReference type="AlphaFoldDB" id="A0A0P7TX17"/>
<dbReference type="Proteomes" id="UP000034805">
    <property type="component" value="Unassembled WGS sequence"/>
</dbReference>
<gene>
    <name evidence="14" type="ORF">Z043_119611</name>
</gene>
<keyword evidence="8 12" id="KW-0472">Membrane</keyword>
<evidence type="ECO:0000256" key="1">
    <source>
        <dbReference type="ARBA" id="ARBA00004167"/>
    </source>
</evidence>
<dbReference type="GO" id="GO:0005912">
    <property type="term" value="C:adherens junction"/>
    <property type="evidence" value="ECO:0007669"/>
    <property type="project" value="TreeGrafter"/>
</dbReference>
<dbReference type="PANTHER" id="PTHR23277">
    <property type="entry name" value="NECTIN-RELATED"/>
    <property type="match status" value="1"/>
</dbReference>
<dbReference type="PANTHER" id="PTHR23277:SF11">
    <property type="entry name" value="NECTIN-4"/>
    <property type="match status" value="1"/>
</dbReference>
<dbReference type="STRING" id="113540.ENSSFOP00015020232"/>
<keyword evidence="4" id="KW-0732">Signal</keyword>
<dbReference type="Pfam" id="PF07686">
    <property type="entry name" value="V-set"/>
    <property type="match status" value="1"/>
</dbReference>
<keyword evidence="9" id="KW-1015">Disulfide bond</keyword>
<evidence type="ECO:0000256" key="7">
    <source>
        <dbReference type="ARBA" id="ARBA00022989"/>
    </source>
</evidence>
<comment type="caution">
    <text evidence="14">The sequence shown here is derived from an EMBL/GenBank/DDBJ whole genome shotgun (WGS) entry which is preliminary data.</text>
</comment>
<evidence type="ECO:0000256" key="10">
    <source>
        <dbReference type="ARBA" id="ARBA00023180"/>
    </source>
</evidence>
<feature type="domain" description="Ig-like" evidence="13">
    <location>
        <begin position="12"/>
        <end position="128"/>
    </location>
</feature>
<keyword evidence="10" id="KW-0325">Glycoprotein</keyword>
<keyword evidence="7 12" id="KW-1133">Transmembrane helix</keyword>
<dbReference type="Gene3D" id="2.60.40.10">
    <property type="entry name" value="Immunoglobulins"/>
    <property type="match status" value="3"/>
</dbReference>
<feature type="transmembrane region" description="Helical" evidence="12">
    <location>
        <begin position="359"/>
        <end position="385"/>
    </location>
</feature>
<dbReference type="InterPro" id="IPR051427">
    <property type="entry name" value="Nectin/Nectin-like"/>
</dbReference>
<feature type="compositionally biased region" description="Polar residues" evidence="11">
    <location>
        <begin position="451"/>
        <end position="462"/>
    </location>
</feature>
<evidence type="ECO:0000256" key="11">
    <source>
        <dbReference type="SAM" id="MobiDB-lite"/>
    </source>
</evidence>
<protein>
    <submittedName>
        <fullName evidence="14">Nectin-4-like</fullName>
    </submittedName>
</protein>
<evidence type="ECO:0000256" key="8">
    <source>
        <dbReference type="ARBA" id="ARBA00023136"/>
    </source>
</evidence>
<evidence type="ECO:0000256" key="5">
    <source>
        <dbReference type="ARBA" id="ARBA00022737"/>
    </source>
</evidence>
<evidence type="ECO:0000313" key="14">
    <source>
        <dbReference type="EMBL" id="KPP62216.1"/>
    </source>
</evidence>
<feature type="non-terminal residue" evidence="14">
    <location>
        <position position="1"/>
    </location>
</feature>
<feature type="compositionally biased region" description="Basic and acidic residues" evidence="11">
    <location>
        <begin position="562"/>
        <end position="574"/>
    </location>
</feature>
<feature type="region of interest" description="Disordered" evidence="11">
    <location>
        <begin position="451"/>
        <end position="585"/>
    </location>
</feature>
<dbReference type="InterPro" id="IPR036179">
    <property type="entry name" value="Ig-like_dom_sf"/>
</dbReference>
<evidence type="ECO:0000256" key="12">
    <source>
        <dbReference type="SAM" id="Phobius"/>
    </source>
</evidence>
<dbReference type="InterPro" id="IPR013162">
    <property type="entry name" value="CD80_C2-set"/>
</dbReference>
<dbReference type="GO" id="GO:0007157">
    <property type="term" value="P:heterophilic cell-cell adhesion via plasma membrane cell adhesion molecules"/>
    <property type="evidence" value="ECO:0007669"/>
    <property type="project" value="TreeGrafter"/>
</dbReference>
<evidence type="ECO:0000256" key="6">
    <source>
        <dbReference type="ARBA" id="ARBA00022889"/>
    </source>
</evidence>
<name>A0A0P7TX17_SCLFO</name>
<dbReference type="GO" id="GO:0016020">
    <property type="term" value="C:membrane"/>
    <property type="evidence" value="ECO:0007669"/>
    <property type="project" value="UniProtKB-SubCell"/>
</dbReference>
<proteinExistence type="inferred from homology"/>
<dbReference type="InterPro" id="IPR013783">
    <property type="entry name" value="Ig-like_fold"/>
</dbReference>
<dbReference type="Pfam" id="PF08205">
    <property type="entry name" value="C2-set_2"/>
    <property type="match status" value="1"/>
</dbReference>
<dbReference type="SUPFAM" id="SSF48726">
    <property type="entry name" value="Immunoglobulin"/>
    <property type="match status" value="3"/>
</dbReference>
<evidence type="ECO:0000313" key="15">
    <source>
        <dbReference type="Proteomes" id="UP000034805"/>
    </source>
</evidence>
<feature type="compositionally biased region" description="Polar residues" evidence="11">
    <location>
        <begin position="534"/>
        <end position="544"/>
    </location>
</feature>
<reference evidence="14 15" key="1">
    <citation type="submission" date="2015-08" db="EMBL/GenBank/DDBJ databases">
        <title>The genome of the Asian arowana (Scleropages formosus).</title>
        <authorList>
            <person name="Tan M.H."/>
            <person name="Gan H.M."/>
            <person name="Croft L.J."/>
            <person name="Austin C.M."/>
        </authorList>
    </citation>
    <scope>NUCLEOTIDE SEQUENCE [LARGE SCALE GENOMIC DNA]</scope>
    <source>
        <strain evidence="14">Aro1</strain>
    </source>
</reference>
<comment type="similarity">
    <text evidence="2">Belongs to the nectin family.</text>
</comment>
<dbReference type="PROSITE" id="PS50835">
    <property type="entry name" value="IG_LIKE"/>
    <property type="match status" value="2"/>
</dbReference>
<evidence type="ECO:0000256" key="4">
    <source>
        <dbReference type="ARBA" id="ARBA00022729"/>
    </source>
</evidence>
<dbReference type="SMART" id="SM00409">
    <property type="entry name" value="IG"/>
    <property type="match status" value="2"/>
</dbReference>
<keyword evidence="5" id="KW-0677">Repeat</keyword>
<evidence type="ECO:0000256" key="9">
    <source>
        <dbReference type="ARBA" id="ARBA00023157"/>
    </source>
</evidence>
<sequence>PRLWAEFLEPPPSLSLHSLAETQTRLPCVFVVQEGQVVQVTWTREQLDGTRDQVITAHGTEGRTVCNGALLSRAEFGRFSGRVRFEDSNPLGNATLVILSTMVSDEGTYTCHISAFPSGNFERQISLTVWTKPISAVDPVELVEGQSLRVAAPCRSLAHPLPGLSWDTNLTGRSQNRSPSGGATSITFSVEPVRSMNGKQLDCLVWHPSLQQPHRILNRLVVHYPPEATITGYDEHWFVGLEHASLTCKSNGNPTPQNFTWNRYSCPTTSACLVSGVQARYKDLSSPFVRDNGILPDGVHAQGNVLHFSRPLLDTDAGIYECTARNSVGMAKDSLVIKLASKGHLYQTSRSASVLQSPVTIILCGTAGALLMITVVSVAVVTCYYRHKKKKLETELNEKTEEIVSLSRQNSMRRLNSINSDPRIQDFCRRTDSYSSQTGWRRSRAGECYNATLQPTPSNSLWQREMERTSDVEMDREQNQSRQRAESLRNLKTSPVETCASGLCKPQDMESRDQSSLRTSVTEVRGLQGLESKSWPSPSRNSVSEGERSQPLDSQALGSPGKIKEDRQEHRWEDAEGEEEDSKTSISEISQAISTYFHCSNGIFQPKRHSNAILIDPRGQII</sequence>
<evidence type="ECO:0000259" key="13">
    <source>
        <dbReference type="PROSITE" id="PS50835"/>
    </source>
</evidence>